<evidence type="ECO:0000313" key="1">
    <source>
        <dbReference type="EMBL" id="GBN17581.1"/>
    </source>
</evidence>
<organism evidence="1 2">
    <name type="scientific">Araneus ventricosus</name>
    <name type="common">Orbweaver spider</name>
    <name type="synonym">Epeira ventricosa</name>
    <dbReference type="NCBI Taxonomy" id="182803"/>
    <lineage>
        <taxon>Eukaryota</taxon>
        <taxon>Metazoa</taxon>
        <taxon>Ecdysozoa</taxon>
        <taxon>Arthropoda</taxon>
        <taxon>Chelicerata</taxon>
        <taxon>Arachnida</taxon>
        <taxon>Araneae</taxon>
        <taxon>Araneomorphae</taxon>
        <taxon>Entelegynae</taxon>
        <taxon>Araneoidea</taxon>
        <taxon>Araneidae</taxon>
        <taxon>Araneus</taxon>
    </lineage>
</organism>
<proteinExistence type="predicted"/>
<dbReference type="AlphaFoldDB" id="A0A4Y2LS13"/>
<reference evidence="1 2" key="1">
    <citation type="journal article" date="2019" name="Sci. Rep.">
        <title>Orb-weaving spider Araneus ventricosus genome elucidates the spidroin gene catalogue.</title>
        <authorList>
            <person name="Kono N."/>
            <person name="Nakamura H."/>
            <person name="Ohtoshi R."/>
            <person name="Moran D.A.P."/>
            <person name="Shinohara A."/>
            <person name="Yoshida Y."/>
            <person name="Fujiwara M."/>
            <person name="Mori M."/>
            <person name="Tomita M."/>
            <person name="Arakawa K."/>
        </authorList>
    </citation>
    <scope>NUCLEOTIDE SEQUENCE [LARGE SCALE GENOMIC DNA]</scope>
</reference>
<dbReference type="EMBL" id="BGPR01006275">
    <property type="protein sequence ID" value="GBN17581.1"/>
    <property type="molecule type" value="Genomic_DNA"/>
</dbReference>
<gene>
    <name evidence="1" type="ORF">AVEN_121079_1</name>
</gene>
<sequence length="123" mass="14341">MDNLQCQPCRKTSKDENIIWNEKCDKVFLSSELNEFEKLVLSLNGEAYNPYIYTRHDAVDGEKKCQHYNYRESEQRNSQLTEENANSAFMNNSNENASFNISFEPHFNVPQLGNLLRICLLVV</sequence>
<protein>
    <submittedName>
        <fullName evidence="1">Uncharacterized protein</fullName>
    </submittedName>
</protein>
<comment type="caution">
    <text evidence="1">The sequence shown here is derived from an EMBL/GenBank/DDBJ whole genome shotgun (WGS) entry which is preliminary data.</text>
</comment>
<name>A0A4Y2LS13_ARAVE</name>
<keyword evidence="2" id="KW-1185">Reference proteome</keyword>
<accession>A0A4Y2LS13</accession>
<evidence type="ECO:0000313" key="2">
    <source>
        <dbReference type="Proteomes" id="UP000499080"/>
    </source>
</evidence>
<dbReference type="Proteomes" id="UP000499080">
    <property type="component" value="Unassembled WGS sequence"/>
</dbReference>